<dbReference type="InterPro" id="IPR029062">
    <property type="entry name" value="Class_I_gatase-like"/>
</dbReference>
<proteinExistence type="predicted"/>
<dbReference type="Proteomes" id="UP001596105">
    <property type="component" value="Unassembled WGS sequence"/>
</dbReference>
<dbReference type="PANTHER" id="PTHR36848:SF2">
    <property type="entry name" value="SECRETED PROTEIN"/>
    <property type="match status" value="1"/>
</dbReference>
<evidence type="ECO:0000313" key="1">
    <source>
        <dbReference type="EMBL" id="MFC5467321.1"/>
    </source>
</evidence>
<dbReference type="EMBL" id="JBHSMH010000003">
    <property type="protein sequence ID" value="MFC5467321.1"/>
    <property type="molecule type" value="Genomic_DNA"/>
</dbReference>
<comment type="caution">
    <text evidence="1">The sequence shown here is derived from an EMBL/GenBank/DDBJ whole genome shotgun (WGS) entry which is preliminary data.</text>
</comment>
<organism evidence="1 2">
    <name type="scientific">Cohnella suwonensis</name>
    <dbReference type="NCBI Taxonomy" id="696072"/>
    <lineage>
        <taxon>Bacteria</taxon>
        <taxon>Bacillati</taxon>
        <taxon>Bacillota</taxon>
        <taxon>Bacilli</taxon>
        <taxon>Bacillales</taxon>
        <taxon>Paenibacillaceae</taxon>
        <taxon>Cohnella</taxon>
    </lineage>
</organism>
<protein>
    <submittedName>
        <fullName evidence="1">Glycosyl hydrolase</fullName>
    </submittedName>
</protein>
<dbReference type="Gene3D" id="3.40.50.880">
    <property type="match status" value="1"/>
</dbReference>
<reference evidence="2" key="1">
    <citation type="journal article" date="2019" name="Int. J. Syst. Evol. Microbiol.">
        <title>The Global Catalogue of Microorganisms (GCM) 10K type strain sequencing project: providing services to taxonomists for standard genome sequencing and annotation.</title>
        <authorList>
            <consortium name="The Broad Institute Genomics Platform"/>
            <consortium name="The Broad Institute Genome Sequencing Center for Infectious Disease"/>
            <person name="Wu L."/>
            <person name="Ma J."/>
        </authorList>
    </citation>
    <scope>NUCLEOTIDE SEQUENCE [LARGE SCALE GENOMIC DNA]</scope>
    <source>
        <strain evidence="2">CCUG 57113</strain>
    </source>
</reference>
<name>A0ABW0LPS8_9BACL</name>
<accession>A0ABW0LPS8</accession>
<sequence>MQGLTYAELIGKFSEPPSENRSVPFWSWNGKLEQAELDAQVEGFKEQGMGGFMMHVREGLETPYLGEEFMERIKDTVAKAKAEGLHAWLYDEDKYSSGMGGGMVPRIGGDAVRAKALSLTVCRSFDRTDDSVLAVYHVRVSGDGNELLSCVRLKEMDADARGVSGDEVYLVMRRHVAARNEWCHGETYPDHLNPESTAIFLETTYERYKSAVGEEFGRTIPGIFTDEPSILGFKEGLDQPEMTWIPWSDTLPKTFADKCGYEIWDRLPYFFYHGRPSSKIRFDFWKTVTEQFCESYSKQIGDWCRENGLAFTGHFCEVDVVGATRHCGAVMPNYRYLDIPGIDTLCEQTDESLTVKQVSSVANQYGKKRVITETYGVTGWDFSFEGRKWIGDWQFALGVNLLTHHLALYSLRGCRKRDYPPSFNYNVNWWEHNRVMEDYFARLGAVLSEGSVVRDVLVLHRATSVWAMLGQDVKAEDWLNQGGNNEALGRYDQEFNDFVRRLLGEHYDFDLGDELILQEVGSVDGGRLRVGEADYRVVVLPSLVNLLGTTLELLLDYLNEGGCVLSYGTVPTLLDGEAAEERLREMIRHPRFTHLAAVDGLIEELEAGLSRSVSLTLPEGRQADRLLYMRRELPDCTVVFVVNNDRENAYDVEVRIQGSGRLESWDALTGEKAEVSVVSRDGSVVFHKRFGPAESKLYVLSGADRTAGTIRREADGLTPTADSALGLGEPVSFGRTAPNALVLDRCQYRFGDEAWSESMEVWQAQKNVREKLGMRQVYANGNLQRHFWVHEPHEKDGKPVDFRFVFQVKDIPATDTFVVFEQAERFRFRLNGVPIVEGPQGWYLDRCMATVKLPVPALGENVLEISCEYTHDMEIEDAFLIGDFAVDGSRCLIKEPGKLRFGDWCLQGYPHYCGSMIFHFDLEADLMDGHSIVMELGPYEAVTLNFRINGSRWKPIPWRAAGTVDLTDGLNQGMNRIEVEVVGSPRNLLGPLHAARSDSSWIDWWSFHSTGEEHTEEYVLRPYGLMGEIRIYSRGG</sequence>
<keyword evidence="2" id="KW-1185">Reference proteome</keyword>
<dbReference type="GO" id="GO:0016787">
    <property type="term" value="F:hydrolase activity"/>
    <property type="evidence" value="ECO:0007669"/>
    <property type="project" value="UniProtKB-KW"/>
</dbReference>
<keyword evidence="1" id="KW-0378">Hydrolase</keyword>
<gene>
    <name evidence="1" type="ORF">ACFPPD_01230</name>
</gene>
<dbReference type="InterPro" id="IPR053161">
    <property type="entry name" value="Ulvan_degrading_GH"/>
</dbReference>
<dbReference type="Pfam" id="PF17132">
    <property type="entry name" value="Glyco_hydro_106"/>
    <property type="match status" value="1"/>
</dbReference>
<evidence type="ECO:0000313" key="2">
    <source>
        <dbReference type="Proteomes" id="UP001596105"/>
    </source>
</evidence>
<dbReference type="PANTHER" id="PTHR36848">
    <property type="entry name" value="DNA-BINDING PROTEIN (PUTATIVE SECRETED PROTEIN)-RELATED"/>
    <property type="match status" value="1"/>
</dbReference>
<dbReference type="RefSeq" id="WP_378081074.1">
    <property type="nucleotide sequence ID" value="NZ_JBHSMH010000003.1"/>
</dbReference>